<dbReference type="GO" id="GO:0009536">
    <property type="term" value="C:plastid"/>
    <property type="evidence" value="ECO:0007669"/>
    <property type="project" value="UniProtKB-SubCell"/>
</dbReference>
<dbReference type="PANTHER" id="PTHR34214">
    <property type="match status" value="1"/>
</dbReference>
<proteinExistence type="predicted"/>
<feature type="transmembrane region" description="Helical" evidence="3">
    <location>
        <begin position="163"/>
        <end position="180"/>
    </location>
</feature>
<evidence type="ECO:0000256" key="3">
    <source>
        <dbReference type="SAM" id="Phobius"/>
    </source>
</evidence>
<keyword evidence="2 4" id="KW-0934">Plastid</keyword>
<reference evidence="4" key="1">
    <citation type="submission" date="2017-12" db="EMBL/GenBank/DDBJ databases">
        <title>Complete Sequences of the chloroplast DNA of the Grateloupia filicina.</title>
        <authorList>
            <person name="Liu T."/>
            <person name="Liu C."/>
            <person name="Li Y."/>
        </authorList>
    </citation>
    <scope>NUCLEOTIDE SEQUENCE</scope>
</reference>
<dbReference type="AlphaFoldDB" id="A0A2S1FX75"/>
<dbReference type="RefSeq" id="YP_009488748.1">
    <property type="nucleotide sequence ID" value="NC_037841.1"/>
</dbReference>
<evidence type="ECO:0000256" key="1">
    <source>
        <dbReference type="ARBA" id="ARBA00004474"/>
    </source>
</evidence>
<keyword evidence="3" id="KW-0472">Membrane</keyword>
<gene>
    <name evidence="4" type="primary">ycf36</name>
    <name evidence="4" type="ORF">Grafi_p178</name>
</gene>
<dbReference type="EMBL" id="MG598531">
    <property type="protein sequence ID" value="AWD77350.1"/>
    <property type="molecule type" value="Genomic_DNA"/>
</dbReference>
<dbReference type="Pfam" id="PF06799">
    <property type="entry name" value="CGLD27-like"/>
    <property type="match status" value="1"/>
</dbReference>
<accession>A0A2S1FX75</accession>
<feature type="transmembrane region" description="Helical" evidence="3">
    <location>
        <begin position="59"/>
        <end position="79"/>
    </location>
</feature>
<dbReference type="GeneID" id="36944976"/>
<keyword evidence="3" id="KW-0812">Transmembrane</keyword>
<organism evidence="4">
    <name type="scientific">Grateloupia filicina</name>
    <dbReference type="NCBI Taxonomy" id="31455"/>
    <lineage>
        <taxon>Eukaryota</taxon>
        <taxon>Rhodophyta</taxon>
        <taxon>Florideophyceae</taxon>
        <taxon>Rhodymeniophycidae</taxon>
        <taxon>Halymeniales</taxon>
        <taxon>Halymeniaceae</taxon>
        <taxon>Grateloupia</taxon>
    </lineage>
</organism>
<dbReference type="PANTHER" id="PTHR34214:SF3">
    <property type="entry name" value="PROTEIN CONSERVED IN THE GREEN LINEAGE AND DIATOMS 27, CHLOROPLASTIC"/>
    <property type="match status" value="1"/>
</dbReference>
<name>A0A2S1FX75_9FLOR</name>
<dbReference type="InterPro" id="IPR009631">
    <property type="entry name" value="CGLD27-like"/>
</dbReference>
<comment type="subcellular location">
    <subcellularLocation>
        <location evidence="1">Plastid</location>
    </subcellularLocation>
</comment>
<geneLocation type="chloroplast" evidence="4"/>
<keyword evidence="3" id="KW-1133">Transmembrane helix</keyword>
<feature type="transmembrane region" description="Helical" evidence="3">
    <location>
        <begin position="85"/>
        <end position="107"/>
    </location>
</feature>
<keyword evidence="4" id="KW-0150">Chloroplast</keyword>
<evidence type="ECO:0000256" key="2">
    <source>
        <dbReference type="ARBA" id="ARBA00022640"/>
    </source>
</evidence>
<evidence type="ECO:0000313" key="4">
    <source>
        <dbReference type="EMBL" id="AWD77350.1"/>
    </source>
</evidence>
<sequence>MRQIKKNVLFSFEQYYMCISKKTCPVPFDQQPLNEYFSLKTSWFFAWSTLNNYEYVKQIFYIFCFFFVLFMPFVWSIVYNYNFPQILILDTIIVNIILILIFIRLYLGWSYIIKRLVSATIFYEESGWYDGQIWIKSAESLTKDRLIGLYEVTPFIKRIQSSLIISSLLMILENLLYFFTK</sequence>
<protein>
    <submittedName>
        <fullName evidence="4">Ycf36</fullName>
    </submittedName>
</protein>